<organism evidence="1 2">
    <name type="scientific">Eumeta variegata</name>
    <name type="common">Bagworm moth</name>
    <name type="synonym">Eumeta japonica</name>
    <dbReference type="NCBI Taxonomy" id="151549"/>
    <lineage>
        <taxon>Eukaryota</taxon>
        <taxon>Metazoa</taxon>
        <taxon>Ecdysozoa</taxon>
        <taxon>Arthropoda</taxon>
        <taxon>Hexapoda</taxon>
        <taxon>Insecta</taxon>
        <taxon>Pterygota</taxon>
        <taxon>Neoptera</taxon>
        <taxon>Endopterygota</taxon>
        <taxon>Lepidoptera</taxon>
        <taxon>Glossata</taxon>
        <taxon>Ditrysia</taxon>
        <taxon>Tineoidea</taxon>
        <taxon>Psychidae</taxon>
        <taxon>Oiketicinae</taxon>
        <taxon>Eumeta</taxon>
    </lineage>
</organism>
<sequence>MVKVERQIRGSAVGCMLHVNACCRQASTMDFRELTPHTIQYLKTASLAEQLNALVVACMGERKRTAVKVEYDRRKLEVTSMRRRCGLCLICVEGFCKKDVDVKERCDLKDVVINIKKRRCKRADLSGVPDKTAPPMVRARHQSVRTYRSNIDTQPAIAIGLHTLATSA</sequence>
<evidence type="ECO:0000313" key="2">
    <source>
        <dbReference type="Proteomes" id="UP000299102"/>
    </source>
</evidence>
<proteinExistence type="predicted"/>
<gene>
    <name evidence="1" type="ORF">EVAR_36557_1</name>
</gene>
<keyword evidence="2" id="KW-1185">Reference proteome</keyword>
<accession>A0A4C1Y321</accession>
<name>A0A4C1Y321_EUMVA</name>
<dbReference type="EMBL" id="BGZK01001024">
    <property type="protein sequence ID" value="GBP68795.1"/>
    <property type="molecule type" value="Genomic_DNA"/>
</dbReference>
<dbReference type="AlphaFoldDB" id="A0A4C1Y321"/>
<comment type="caution">
    <text evidence="1">The sequence shown here is derived from an EMBL/GenBank/DDBJ whole genome shotgun (WGS) entry which is preliminary data.</text>
</comment>
<dbReference type="Proteomes" id="UP000299102">
    <property type="component" value="Unassembled WGS sequence"/>
</dbReference>
<evidence type="ECO:0000313" key="1">
    <source>
        <dbReference type="EMBL" id="GBP68795.1"/>
    </source>
</evidence>
<protein>
    <submittedName>
        <fullName evidence="1">Uncharacterized protein</fullName>
    </submittedName>
</protein>
<reference evidence="1 2" key="1">
    <citation type="journal article" date="2019" name="Commun. Biol.">
        <title>The bagworm genome reveals a unique fibroin gene that provides high tensile strength.</title>
        <authorList>
            <person name="Kono N."/>
            <person name="Nakamura H."/>
            <person name="Ohtoshi R."/>
            <person name="Tomita M."/>
            <person name="Numata K."/>
            <person name="Arakawa K."/>
        </authorList>
    </citation>
    <scope>NUCLEOTIDE SEQUENCE [LARGE SCALE GENOMIC DNA]</scope>
</reference>